<accession>A0AA38LGM8</accession>
<feature type="non-terminal residue" evidence="1">
    <location>
        <position position="83"/>
    </location>
</feature>
<proteinExistence type="predicted"/>
<organism evidence="1 2">
    <name type="scientific">Taxus chinensis</name>
    <name type="common">Chinese yew</name>
    <name type="synonym">Taxus wallichiana var. chinensis</name>
    <dbReference type="NCBI Taxonomy" id="29808"/>
    <lineage>
        <taxon>Eukaryota</taxon>
        <taxon>Viridiplantae</taxon>
        <taxon>Streptophyta</taxon>
        <taxon>Embryophyta</taxon>
        <taxon>Tracheophyta</taxon>
        <taxon>Spermatophyta</taxon>
        <taxon>Pinopsida</taxon>
        <taxon>Pinidae</taxon>
        <taxon>Conifers II</taxon>
        <taxon>Cupressales</taxon>
        <taxon>Taxaceae</taxon>
        <taxon>Taxus</taxon>
    </lineage>
</organism>
<name>A0AA38LGM8_TAXCH</name>
<evidence type="ECO:0000313" key="2">
    <source>
        <dbReference type="Proteomes" id="UP000824469"/>
    </source>
</evidence>
<keyword evidence="2" id="KW-1185">Reference proteome</keyword>
<sequence length="83" mass="9056">QSIRQYSRPSNIETSGNSLHYLLEQTAMAAMAKAFSAEMAVCGTRLGSATSHIMGPHAVSQRCQAAFKCPSRTLKTMRHSIQD</sequence>
<feature type="non-terminal residue" evidence="1">
    <location>
        <position position="1"/>
    </location>
</feature>
<reference evidence="1 2" key="1">
    <citation type="journal article" date="2021" name="Nat. Plants">
        <title>The Taxus genome provides insights into paclitaxel biosynthesis.</title>
        <authorList>
            <person name="Xiong X."/>
            <person name="Gou J."/>
            <person name="Liao Q."/>
            <person name="Li Y."/>
            <person name="Zhou Q."/>
            <person name="Bi G."/>
            <person name="Li C."/>
            <person name="Du R."/>
            <person name="Wang X."/>
            <person name="Sun T."/>
            <person name="Guo L."/>
            <person name="Liang H."/>
            <person name="Lu P."/>
            <person name="Wu Y."/>
            <person name="Zhang Z."/>
            <person name="Ro D.K."/>
            <person name="Shang Y."/>
            <person name="Huang S."/>
            <person name="Yan J."/>
        </authorList>
    </citation>
    <scope>NUCLEOTIDE SEQUENCE [LARGE SCALE GENOMIC DNA]</scope>
    <source>
        <strain evidence="1">Ta-2019</strain>
    </source>
</reference>
<comment type="caution">
    <text evidence="1">The sequence shown here is derived from an EMBL/GenBank/DDBJ whole genome shotgun (WGS) entry which is preliminary data.</text>
</comment>
<dbReference type="AlphaFoldDB" id="A0AA38LGM8"/>
<dbReference type="EMBL" id="JAHRHJ020000004">
    <property type="protein sequence ID" value="KAH9319882.1"/>
    <property type="molecule type" value="Genomic_DNA"/>
</dbReference>
<evidence type="ECO:0000313" key="1">
    <source>
        <dbReference type="EMBL" id="KAH9319882.1"/>
    </source>
</evidence>
<protein>
    <submittedName>
        <fullName evidence="1">Uncharacterized protein</fullName>
    </submittedName>
</protein>
<gene>
    <name evidence="1" type="ORF">KI387_021651</name>
</gene>
<dbReference type="Proteomes" id="UP000824469">
    <property type="component" value="Unassembled WGS sequence"/>
</dbReference>